<evidence type="ECO:0000313" key="5">
    <source>
        <dbReference type="Proteomes" id="UP000248897"/>
    </source>
</evidence>
<dbReference type="InterPro" id="IPR001296">
    <property type="entry name" value="Glyco_trans_1"/>
</dbReference>
<dbReference type="PANTHER" id="PTHR45947:SF3">
    <property type="entry name" value="SULFOQUINOVOSYL TRANSFERASE SQD2"/>
    <property type="match status" value="1"/>
</dbReference>
<dbReference type="Pfam" id="PF00534">
    <property type="entry name" value="Glycos_transf_1"/>
    <property type="match status" value="1"/>
</dbReference>
<dbReference type="EMBL" id="LS483469">
    <property type="protein sequence ID" value="SQI35958.1"/>
    <property type="molecule type" value="Genomic_DNA"/>
</dbReference>
<accession>A0A2X4UK18</accession>
<feature type="domain" description="Glycosyl transferase family 1" evidence="1">
    <location>
        <begin position="224"/>
        <end position="341"/>
    </location>
</feature>
<evidence type="ECO:0000313" key="4">
    <source>
        <dbReference type="EMBL" id="SQI35958.1"/>
    </source>
</evidence>
<keyword evidence="4" id="KW-0808">Transferase</keyword>
<reference evidence="3 6" key="2">
    <citation type="submission" date="2020-12" db="EMBL/GenBank/DDBJ databases">
        <title>FDA dAtabase for Regulatory Grade micrObial Sequences (FDA-ARGOS): Supporting development and validation of Infectious Disease Dx tests.</title>
        <authorList>
            <person name="Sproer C."/>
            <person name="Gronow S."/>
            <person name="Severitt S."/>
            <person name="Schroder I."/>
            <person name="Tallon L."/>
            <person name="Sadzewicz L."/>
            <person name="Zhao X."/>
            <person name="Boylan J."/>
            <person name="Ott S."/>
            <person name="Bowen H."/>
            <person name="Vavikolanu K."/>
            <person name="Mehta A."/>
            <person name="Aluvathingal J."/>
            <person name="Nadendla S."/>
            <person name="Lowell S."/>
            <person name="Myers T."/>
            <person name="Yan Y."/>
            <person name="Sichtig H."/>
        </authorList>
    </citation>
    <scope>NUCLEOTIDE SEQUENCE [LARGE SCALE GENOMIC DNA]</scope>
    <source>
        <strain evidence="3 6">FDAARGOS_907</strain>
    </source>
</reference>
<organism evidence="4 5">
    <name type="scientific">Serratia plymuthica</name>
    <dbReference type="NCBI Taxonomy" id="82996"/>
    <lineage>
        <taxon>Bacteria</taxon>
        <taxon>Pseudomonadati</taxon>
        <taxon>Pseudomonadota</taxon>
        <taxon>Gammaproteobacteria</taxon>
        <taxon>Enterobacterales</taxon>
        <taxon>Yersiniaceae</taxon>
        <taxon>Serratia</taxon>
    </lineage>
</organism>
<evidence type="ECO:0000259" key="1">
    <source>
        <dbReference type="Pfam" id="PF00534"/>
    </source>
</evidence>
<gene>
    <name evidence="3" type="ORF">I6G64_04280</name>
    <name evidence="4" type="ORF">NCTC12961_01969</name>
</gene>
<dbReference type="CDD" id="cd03823">
    <property type="entry name" value="GT4_ExpE7-like"/>
    <property type="match status" value="1"/>
</dbReference>
<name>A0A2X4UK18_SERPL</name>
<evidence type="ECO:0000259" key="2">
    <source>
        <dbReference type="Pfam" id="PF13439"/>
    </source>
</evidence>
<reference evidence="4 5" key="1">
    <citation type="submission" date="2018-06" db="EMBL/GenBank/DDBJ databases">
        <authorList>
            <consortium name="Pathogen Informatics"/>
            <person name="Doyle S."/>
        </authorList>
    </citation>
    <scope>NUCLEOTIDE SEQUENCE [LARGE SCALE GENOMIC DNA]</scope>
    <source>
        <strain evidence="4 5">NCTC12961</strain>
    </source>
</reference>
<dbReference type="Proteomes" id="UP000248897">
    <property type="component" value="Chromosome 1"/>
</dbReference>
<proteinExistence type="predicted"/>
<dbReference type="GO" id="GO:0016757">
    <property type="term" value="F:glycosyltransferase activity"/>
    <property type="evidence" value="ECO:0007669"/>
    <property type="project" value="InterPro"/>
</dbReference>
<dbReference type="RefSeq" id="WP_063199919.1">
    <property type="nucleotide sequence ID" value="NZ_CAMITG010000003.1"/>
</dbReference>
<dbReference type="InterPro" id="IPR028098">
    <property type="entry name" value="Glyco_trans_4-like_N"/>
</dbReference>
<dbReference type="Proteomes" id="UP000594967">
    <property type="component" value="Chromosome"/>
</dbReference>
<dbReference type="Pfam" id="PF13439">
    <property type="entry name" value="Glyco_transf_4"/>
    <property type="match status" value="1"/>
</dbReference>
<dbReference type="EMBL" id="CP065673">
    <property type="protein sequence ID" value="QPS21641.1"/>
    <property type="molecule type" value="Genomic_DNA"/>
</dbReference>
<dbReference type="AlphaFoldDB" id="A0A2X4UK18"/>
<dbReference type="InterPro" id="IPR050194">
    <property type="entry name" value="Glycosyltransferase_grp1"/>
</dbReference>
<evidence type="ECO:0000313" key="3">
    <source>
        <dbReference type="EMBL" id="QPS21641.1"/>
    </source>
</evidence>
<sequence>MKILIVNTIYSPFKVGGAEVSVQLLAEELVKIGHSVRVVTLHDEKNRKSATINGVDVCYLPLKNLYWPFDSNANRQSSLKKLLWHIIDNYNPVMAKLFAKELDDFKPDVVHTNNVCGFSVAIWKEVSKRSIKLIHTSRDYYLLHPSSTLYAKNENINTNALSVRIWSFLKRHASKHVDVYVGISDFIKTFHVDNAFFSKSQSRYIYNAVNKPIYEANKFNATHFGFIGRLTKDKGFDDYCAFARKNPDALYYAAGRFANDHEGVELKELAEKSSVKLLGFVSVESFLSQIDVAFLPVKWREPFGRVIVECVLAKKIVMTNAVGGITELGKLLPNVYFIEETTEDVMTDIPNEITDEHIAMFSQRRITTEYLSAYLSSTVTDN</sequence>
<dbReference type="PANTHER" id="PTHR45947">
    <property type="entry name" value="SULFOQUINOVOSYL TRANSFERASE SQD2"/>
    <property type="match status" value="1"/>
</dbReference>
<protein>
    <submittedName>
        <fullName evidence="4">Glycosyl transferases group 1</fullName>
    </submittedName>
    <submittedName>
        <fullName evidence="3">Glycosyltransferase family 4 protein</fullName>
    </submittedName>
</protein>
<dbReference type="Gene3D" id="3.40.50.2000">
    <property type="entry name" value="Glycogen Phosphorylase B"/>
    <property type="match status" value="2"/>
</dbReference>
<keyword evidence="6" id="KW-1185">Reference proteome</keyword>
<feature type="domain" description="Glycosyltransferase subfamily 4-like N-terminal" evidence="2">
    <location>
        <begin position="15"/>
        <end position="210"/>
    </location>
</feature>
<dbReference type="SUPFAM" id="SSF53756">
    <property type="entry name" value="UDP-Glycosyltransferase/glycogen phosphorylase"/>
    <property type="match status" value="1"/>
</dbReference>
<evidence type="ECO:0000313" key="6">
    <source>
        <dbReference type="Proteomes" id="UP000594967"/>
    </source>
</evidence>